<evidence type="ECO:0000259" key="2">
    <source>
        <dbReference type="Pfam" id="PF24803"/>
    </source>
</evidence>
<gene>
    <name evidence="3" type="ORF">O9K51_09056</name>
</gene>
<keyword evidence="4" id="KW-1185">Reference proteome</keyword>
<dbReference type="EMBL" id="JAQHRD010000008">
    <property type="protein sequence ID" value="KAJ6438464.1"/>
    <property type="molecule type" value="Genomic_DNA"/>
</dbReference>
<dbReference type="Proteomes" id="UP001163105">
    <property type="component" value="Unassembled WGS sequence"/>
</dbReference>
<feature type="domain" description="DUF7704" evidence="2">
    <location>
        <begin position="10"/>
        <end position="149"/>
    </location>
</feature>
<dbReference type="InterPro" id="IPR056121">
    <property type="entry name" value="DUF7704"/>
</dbReference>
<feature type="transmembrane region" description="Helical" evidence="1">
    <location>
        <begin position="58"/>
        <end position="77"/>
    </location>
</feature>
<feature type="transmembrane region" description="Helical" evidence="1">
    <location>
        <begin position="129"/>
        <end position="152"/>
    </location>
</feature>
<dbReference type="Pfam" id="PF24803">
    <property type="entry name" value="DUF7704"/>
    <property type="match status" value="1"/>
</dbReference>
<organism evidence="3 4">
    <name type="scientific">Purpureocillium lavendulum</name>
    <dbReference type="NCBI Taxonomy" id="1247861"/>
    <lineage>
        <taxon>Eukaryota</taxon>
        <taxon>Fungi</taxon>
        <taxon>Dikarya</taxon>
        <taxon>Ascomycota</taxon>
        <taxon>Pezizomycotina</taxon>
        <taxon>Sordariomycetes</taxon>
        <taxon>Hypocreomycetidae</taxon>
        <taxon>Hypocreales</taxon>
        <taxon>Ophiocordycipitaceae</taxon>
        <taxon>Purpureocillium</taxon>
    </lineage>
</organism>
<keyword evidence="1" id="KW-1133">Transmembrane helix</keyword>
<evidence type="ECO:0000313" key="3">
    <source>
        <dbReference type="EMBL" id="KAJ6438464.1"/>
    </source>
</evidence>
<proteinExistence type="predicted"/>
<evidence type="ECO:0000256" key="1">
    <source>
        <dbReference type="SAM" id="Phobius"/>
    </source>
</evidence>
<dbReference type="PANTHER" id="PTHR37019:SF1">
    <property type="entry name" value="EXPERA DOMAIN-CONTAINING PROTEIN"/>
    <property type="match status" value="1"/>
</dbReference>
<reference evidence="3" key="1">
    <citation type="submission" date="2023-01" db="EMBL/GenBank/DDBJ databases">
        <title>The growth and conidiation of Purpureocillium lavendulum are regulated by nitrogen source and histone H3K14 acetylation.</title>
        <authorList>
            <person name="Tang P."/>
            <person name="Han J."/>
            <person name="Zhang C."/>
            <person name="Tang P."/>
            <person name="Qi F."/>
            <person name="Zhang K."/>
            <person name="Liang L."/>
        </authorList>
    </citation>
    <scope>NUCLEOTIDE SEQUENCE</scope>
    <source>
        <strain evidence="3">YMF1.00683</strain>
    </source>
</reference>
<comment type="caution">
    <text evidence="3">The sequence shown here is derived from an EMBL/GenBank/DDBJ whole genome shotgun (WGS) entry which is preliminary data.</text>
</comment>
<protein>
    <recommendedName>
        <fullName evidence="2">DUF7704 domain-containing protein</fullName>
    </recommendedName>
</protein>
<dbReference type="PANTHER" id="PTHR37019">
    <property type="entry name" value="CHROMOSOME 1, WHOLE GENOME SHOTGUN SEQUENCE"/>
    <property type="match status" value="1"/>
</dbReference>
<sequence length="170" mass="17840">MSPPPPNTTSVVPLAYVLFFKYMDPLTALYGAWLHLATPAEAARALAPGAAHDPAQAFVYRQAGGLALAVAALAALVPRVSTDLRVWRALQASLLLADAAALSGAYEALRRGGRLWPLDVGGRWTDDDVAVVGSYAVITLVRALFVLGVGFAREGKTDKGAVASRDKRAA</sequence>
<keyword evidence="1" id="KW-0812">Transmembrane</keyword>
<accession>A0AB34FHD8</accession>
<name>A0AB34FHD8_9HYPO</name>
<evidence type="ECO:0000313" key="4">
    <source>
        <dbReference type="Proteomes" id="UP001163105"/>
    </source>
</evidence>
<dbReference type="AlphaFoldDB" id="A0AB34FHD8"/>
<keyword evidence="1" id="KW-0472">Membrane</keyword>